<dbReference type="EMBL" id="AHOR02000050">
    <property type="protein sequence ID" value="EMF80489.1"/>
    <property type="molecule type" value="Genomic_DNA"/>
</dbReference>
<reference evidence="1 2" key="1">
    <citation type="submission" date="2013-01" db="EMBL/GenBank/DDBJ databases">
        <authorList>
            <person name="Harkins D.M."/>
            <person name="Durkin A.S."/>
            <person name="Brinkac L.M."/>
            <person name="Haft D.H."/>
            <person name="Selengut J.D."/>
            <person name="Sanka R."/>
            <person name="DePew J."/>
            <person name="Purushe J."/>
            <person name="Tulsiani S.M."/>
            <person name="Graham G.C."/>
            <person name="Burns M.-A."/>
            <person name="Dohnt M.F."/>
            <person name="Smythe L.D."/>
            <person name="McKay D.B."/>
            <person name="Craig S.B."/>
            <person name="Vinetz J.M."/>
            <person name="Sutton G.G."/>
            <person name="Nierman W.C."/>
            <person name="Fouts D.E."/>
        </authorList>
    </citation>
    <scope>NUCLEOTIDE SEQUENCE [LARGE SCALE GENOMIC DNA]</scope>
    <source>
        <strain evidence="1 2">LT2116</strain>
    </source>
</reference>
<sequence length="40" mass="4535">MSLTASPNVYPFFSCLFPFLPPSWKTLSITFYFSVVQSLA</sequence>
<evidence type="ECO:0000313" key="1">
    <source>
        <dbReference type="EMBL" id="EMF80489.1"/>
    </source>
</evidence>
<protein>
    <submittedName>
        <fullName evidence="1">Uncharacterized protein</fullName>
    </submittedName>
</protein>
<dbReference type="AlphaFoldDB" id="M3G3G6"/>
<comment type="caution">
    <text evidence="1">The sequence shown here is derived from an EMBL/GenBank/DDBJ whole genome shotgun (WGS) entry which is preliminary data.</text>
</comment>
<proteinExistence type="predicted"/>
<name>M3G3G6_9LEPT</name>
<organism evidence="1 2">
    <name type="scientific">Leptospira weilii serovar Topaz str. LT2116</name>
    <dbReference type="NCBI Taxonomy" id="1088540"/>
    <lineage>
        <taxon>Bacteria</taxon>
        <taxon>Pseudomonadati</taxon>
        <taxon>Spirochaetota</taxon>
        <taxon>Spirochaetia</taxon>
        <taxon>Leptospirales</taxon>
        <taxon>Leptospiraceae</taxon>
        <taxon>Leptospira</taxon>
    </lineage>
</organism>
<evidence type="ECO:0000313" key="2">
    <source>
        <dbReference type="Proteomes" id="UP000011770"/>
    </source>
</evidence>
<gene>
    <name evidence="1" type="ORF">LEP1GSC188_0293</name>
</gene>
<dbReference type="Proteomes" id="UP000011770">
    <property type="component" value="Unassembled WGS sequence"/>
</dbReference>
<accession>M3G3G6</accession>